<dbReference type="InterPro" id="IPR036390">
    <property type="entry name" value="WH_DNA-bd_sf"/>
</dbReference>
<dbReference type="GO" id="GO:0007059">
    <property type="term" value="P:chromosome segregation"/>
    <property type="evidence" value="ECO:0007669"/>
    <property type="project" value="UniProtKB-KW"/>
</dbReference>
<protein>
    <recommendedName>
        <fullName evidence="3">DNA translocase FtsK</fullName>
    </recommendedName>
</protein>
<dbReference type="SUPFAM" id="SSF52540">
    <property type="entry name" value="P-loop containing nucleoside triphosphate hydrolases"/>
    <property type="match status" value="1"/>
</dbReference>
<dbReference type="SMART" id="SM00382">
    <property type="entry name" value="AAA"/>
    <property type="match status" value="1"/>
</dbReference>
<evidence type="ECO:0000256" key="5">
    <source>
        <dbReference type="ARBA" id="ARBA00022618"/>
    </source>
</evidence>
<evidence type="ECO:0000256" key="14">
    <source>
        <dbReference type="ARBA" id="ARBA00024784"/>
    </source>
</evidence>
<dbReference type="Gene3D" id="3.40.50.300">
    <property type="entry name" value="P-loop containing nucleotide triphosphate hydrolases"/>
    <property type="match status" value="1"/>
</dbReference>
<dbReference type="GO" id="GO:0003677">
    <property type="term" value="F:DNA binding"/>
    <property type="evidence" value="ECO:0007669"/>
    <property type="project" value="UniProtKB-KW"/>
</dbReference>
<keyword evidence="6 17" id="KW-0812">Transmembrane</keyword>
<dbReference type="AlphaFoldDB" id="A0AAU9CJU6"/>
<dbReference type="InterPro" id="IPR003593">
    <property type="entry name" value="AAA+_ATPase"/>
</dbReference>
<evidence type="ECO:0000256" key="6">
    <source>
        <dbReference type="ARBA" id="ARBA00022692"/>
    </source>
</evidence>
<evidence type="ECO:0000313" key="19">
    <source>
        <dbReference type="EMBL" id="BCX81901.1"/>
    </source>
</evidence>
<evidence type="ECO:0000256" key="11">
    <source>
        <dbReference type="ARBA" id="ARBA00023125"/>
    </source>
</evidence>
<dbReference type="FunFam" id="3.40.50.300:FF:000209">
    <property type="entry name" value="Cell division protein FtsK"/>
    <property type="match status" value="1"/>
</dbReference>
<comment type="subcellular location">
    <subcellularLocation>
        <location evidence="1">Cell membrane</location>
        <topology evidence="1">Multi-pass membrane protein</topology>
    </subcellularLocation>
</comment>
<comment type="subunit">
    <text evidence="15">Homohexamer. Forms a ring that surrounds DNA.</text>
</comment>
<dbReference type="InterPro" id="IPR036388">
    <property type="entry name" value="WH-like_DNA-bd_sf"/>
</dbReference>
<dbReference type="InterPro" id="IPR025199">
    <property type="entry name" value="FtsK_4TM"/>
</dbReference>
<feature type="transmembrane region" description="Helical" evidence="17">
    <location>
        <begin position="30"/>
        <end position="49"/>
    </location>
</feature>
<dbReference type="GO" id="GO:0051301">
    <property type="term" value="P:cell division"/>
    <property type="evidence" value="ECO:0007669"/>
    <property type="project" value="UniProtKB-KW"/>
</dbReference>
<evidence type="ECO:0000256" key="12">
    <source>
        <dbReference type="ARBA" id="ARBA00023136"/>
    </source>
</evidence>
<dbReference type="SMART" id="SM00843">
    <property type="entry name" value="Ftsk_gamma"/>
    <property type="match status" value="1"/>
</dbReference>
<dbReference type="PANTHER" id="PTHR22683:SF41">
    <property type="entry name" value="DNA TRANSLOCASE FTSK"/>
    <property type="match status" value="1"/>
</dbReference>
<dbReference type="PROSITE" id="PS50901">
    <property type="entry name" value="FTSK"/>
    <property type="match status" value="1"/>
</dbReference>
<dbReference type="InterPro" id="IPR002543">
    <property type="entry name" value="FtsK_dom"/>
</dbReference>
<dbReference type="Gene3D" id="3.30.980.40">
    <property type="match status" value="1"/>
</dbReference>
<dbReference type="EMBL" id="AP024714">
    <property type="protein sequence ID" value="BCX81901.1"/>
    <property type="molecule type" value="Genomic_DNA"/>
</dbReference>
<evidence type="ECO:0000259" key="18">
    <source>
        <dbReference type="PROSITE" id="PS50901"/>
    </source>
</evidence>
<keyword evidence="13" id="KW-0131">Cell cycle</keyword>
<dbReference type="CDD" id="cd01127">
    <property type="entry name" value="TrwB_TraG_TraD_VirD4"/>
    <property type="match status" value="1"/>
</dbReference>
<gene>
    <name evidence="19" type="ORF">MIT9_P1483</name>
</gene>
<keyword evidence="11" id="KW-0238">DNA-binding</keyword>
<keyword evidence="9 16" id="KW-0067">ATP-binding</keyword>
<dbReference type="SUPFAM" id="SSF46785">
    <property type="entry name" value="Winged helix' DNA-binding domain"/>
    <property type="match status" value="1"/>
</dbReference>
<dbReference type="Proteomes" id="UP001321825">
    <property type="component" value="Chromosome"/>
</dbReference>
<evidence type="ECO:0000256" key="4">
    <source>
        <dbReference type="ARBA" id="ARBA00022475"/>
    </source>
</evidence>
<keyword evidence="8" id="KW-0159">Chromosome partition</keyword>
<keyword evidence="10 17" id="KW-1133">Transmembrane helix</keyword>
<organism evidence="19 20">
    <name type="scientific">Methylomarinovum caldicuralii</name>
    <dbReference type="NCBI Taxonomy" id="438856"/>
    <lineage>
        <taxon>Bacteria</taxon>
        <taxon>Pseudomonadati</taxon>
        <taxon>Pseudomonadota</taxon>
        <taxon>Gammaproteobacteria</taxon>
        <taxon>Methylococcales</taxon>
        <taxon>Methylothermaceae</taxon>
        <taxon>Methylomarinovum</taxon>
    </lineage>
</organism>
<dbReference type="Pfam" id="PF13491">
    <property type="entry name" value="FtsK_4TM"/>
    <property type="match status" value="1"/>
</dbReference>
<dbReference type="InterPro" id="IPR041027">
    <property type="entry name" value="FtsK_alpha"/>
</dbReference>
<reference evidence="20" key="1">
    <citation type="journal article" date="2024" name="Int. J. Syst. Evol. Microbiol.">
        <title>Methylomarinovum tepidoasis sp. nov., a moderately thermophilic methanotroph of the family Methylothermaceae isolated from a deep-sea hydrothermal field.</title>
        <authorList>
            <person name="Hirayama H."/>
            <person name="Takaki Y."/>
            <person name="Abe M."/>
            <person name="Miyazaki M."/>
            <person name="Uematsu K."/>
            <person name="Matsui Y."/>
            <person name="Takai K."/>
        </authorList>
    </citation>
    <scope>NUCLEOTIDE SEQUENCE [LARGE SCALE GENOMIC DNA]</scope>
    <source>
        <strain evidence="20">IT-9</strain>
    </source>
</reference>
<comment type="similarity">
    <text evidence="2">Belongs to the FtsK/SpoIIIE/SftA family.</text>
</comment>
<evidence type="ECO:0000256" key="9">
    <source>
        <dbReference type="ARBA" id="ARBA00022840"/>
    </source>
</evidence>
<feature type="transmembrane region" description="Helical" evidence="17">
    <location>
        <begin position="77"/>
        <end position="98"/>
    </location>
</feature>
<accession>A0AAU9CJU6</accession>
<dbReference type="Pfam" id="PF09397">
    <property type="entry name" value="FtsK_gamma"/>
    <property type="match status" value="1"/>
</dbReference>
<dbReference type="RefSeq" id="WP_317704325.1">
    <property type="nucleotide sequence ID" value="NZ_AP024714.1"/>
</dbReference>
<evidence type="ECO:0000256" key="3">
    <source>
        <dbReference type="ARBA" id="ARBA00020887"/>
    </source>
</evidence>
<keyword evidence="7 16" id="KW-0547">Nucleotide-binding</keyword>
<keyword evidence="4" id="KW-1003">Cell membrane</keyword>
<evidence type="ECO:0000256" key="1">
    <source>
        <dbReference type="ARBA" id="ARBA00004651"/>
    </source>
</evidence>
<evidence type="ECO:0000256" key="10">
    <source>
        <dbReference type="ARBA" id="ARBA00022989"/>
    </source>
</evidence>
<keyword evidence="5" id="KW-0132">Cell division</keyword>
<evidence type="ECO:0000256" key="2">
    <source>
        <dbReference type="ARBA" id="ARBA00006474"/>
    </source>
</evidence>
<evidence type="ECO:0000313" key="20">
    <source>
        <dbReference type="Proteomes" id="UP001321825"/>
    </source>
</evidence>
<feature type="domain" description="FtsK" evidence="18">
    <location>
        <begin position="470"/>
        <end position="684"/>
    </location>
</feature>
<feature type="transmembrane region" description="Helical" evidence="17">
    <location>
        <begin position="119"/>
        <end position="136"/>
    </location>
</feature>
<dbReference type="InterPro" id="IPR027417">
    <property type="entry name" value="P-loop_NTPase"/>
</dbReference>
<feature type="binding site" evidence="16">
    <location>
        <begin position="487"/>
        <end position="494"/>
    </location>
    <ligand>
        <name>ATP</name>
        <dbReference type="ChEBI" id="CHEBI:30616"/>
    </ligand>
</feature>
<dbReference type="InterPro" id="IPR018541">
    <property type="entry name" value="Ftsk_gamma"/>
</dbReference>
<keyword evidence="20" id="KW-1185">Reference proteome</keyword>
<dbReference type="Pfam" id="PF17854">
    <property type="entry name" value="FtsK_alpha"/>
    <property type="match status" value="1"/>
</dbReference>
<evidence type="ECO:0000256" key="7">
    <source>
        <dbReference type="ARBA" id="ARBA00022741"/>
    </source>
</evidence>
<dbReference type="GO" id="GO:0005886">
    <property type="term" value="C:plasma membrane"/>
    <property type="evidence" value="ECO:0007669"/>
    <property type="project" value="UniProtKB-SubCell"/>
</dbReference>
<evidence type="ECO:0000256" key="17">
    <source>
        <dbReference type="SAM" id="Phobius"/>
    </source>
</evidence>
<dbReference type="InterPro" id="IPR050206">
    <property type="entry name" value="FtsK/SpoIIIE/SftA"/>
</dbReference>
<evidence type="ECO:0000256" key="13">
    <source>
        <dbReference type="ARBA" id="ARBA00023306"/>
    </source>
</evidence>
<sequence>MLRKILSHTKNLSLPDDAARFRHGLREIRLLAFLSLAVYLLVACLSYDLEDPGWRHTGTGRPLTNGGGPVGAWVADFAYTLFGVMFLLVPLLVAWYGWASYRRGSWWWAGSLQAAVRTLGFVATLMGGAGLAYLHFPRTALDLPETSGGLLGIGVGEWLLGHFGPVGAMLALLVLFLAGVTLLTGLSWLDLMETIGKYVLLAWEWLWLQGRALAAAWRRRRAASSADEAPVVEAAPAAPAPPREPRLALPEEIVIDEPELRLAGTEEEGDPPSLTAVEEDGGAVVDVPFETAPEPEEAGPSPALEAAEVLPDTPPVIGKKVETRTVAPKAPSEPVLPSLELLDEGNGKVEGYSEADLALMSRQLEAVLADFGVQAKVREVHPGPVITRFEIQPGPGIKGSRISNLATDLARSLSVSSVRVVEVIPGKSYIGLEVPNRQRETVYLREVLASREYQKSKSPVTLVLGKDISGRPVVADLARMPHLLVAGTTGSGKSVAINAMILSMLYKATPAQVRLIMIDPKMLELSVYEGIPHLLAPVVTDMKEAASALRWCVAEMDRRYRLMSALKVRNLDGFNRKVREAAERGEPIKDPFFRAGDMEEGGSWPLLEPLPMIVVIIDELADMMMIVGKKVEELIARLAQKARAAGIHLILATQRPSVDVITGLIKANVPTRIAFQVSSKVDSRTILDQGGAETLLGCGDMLYLPPGTGFPVRAHGAFVDDEEVIRVVGFLKQTGQADYIEEIIRFQDETETDTGVDDDDAETDALYDAAVRFVTETRRVSTSSIQRKFKIGYNRAARIVEAMERAGVVSPPEGNGARTVLAPPPHED</sequence>
<comment type="function">
    <text evidence="14">Essential cell division protein that coordinates cell division and chromosome segregation. The N-terminus is involved in assembly of the cell-division machinery. The C-terminus functions as a DNA motor that moves dsDNA in an ATP-dependent manner towards the dif recombination site, which is located within the replication terminus region. Translocation stops specifically at Xer-dif sites, where FtsK interacts with the Xer recombinase, allowing activation of chromosome unlinking by recombination. FtsK orienting polar sequences (KOPS) guide the direction of DNA translocation. FtsK can remove proteins from DNA as it translocates, but translocation stops specifically at XerCD-dif site, thereby preventing removal of XerC and XerD from dif.</text>
</comment>
<feature type="transmembrane region" description="Helical" evidence="17">
    <location>
        <begin position="166"/>
        <end position="186"/>
    </location>
</feature>
<dbReference type="Pfam" id="PF01580">
    <property type="entry name" value="FtsK_SpoIIIE"/>
    <property type="match status" value="1"/>
</dbReference>
<keyword evidence="12 17" id="KW-0472">Membrane</keyword>
<dbReference type="KEGG" id="mcau:MIT9_P1483"/>
<evidence type="ECO:0000256" key="8">
    <source>
        <dbReference type="ARBA" id="ARBA00022829"/>
    </source>
</evidence>
<dbReference type="GO" id="GO:0005524">
    <property type="term" value="F:ATP binding"/>
    <property type="evidence" value="ECO:0007669"/>
    <property type="project" value="UniProtKB-UniRule"/>
</dbReference>
<proteinExistence type="inferred from homology"/>
<dbReference type="Gene3D" id="1.10.10.10">
    <property type="entry name" value="Winged helix-like DNA-binding domain superfamily/Winged helix DNA-binding domain"/>
    <property type="match status" value="1"/>
</dbReference>
<evidence type="ECO:0000256" key="16">
    <source>
        <dbReference type="PROSITE-ProRule" id="PRU00289"/>
    </source>
</evidence>
<dbReference type="PANTHER" id="PTHR22683">
    <property type="entry name" value="SPORULATION PROTEIN RELATED"/>
    <property type="match status" value="1"/>
</dbReference>
<evidence type="ECO:0000256" key="15">
    <source>
        <dbReference type="ARBA" id="ARBA00025923"/>
    </source>
</evidence>
<name>A0AAU9CJU6_9GAMM</name>